<protein>
    <submittedName>
        <fullName evidence="1">Uncharacterized protein</fullName>
    </submittedName>
</protein>
<dbReference type="AlphaFoldDB" id="A0A126UY91"/>
<name>A0A126UY91_9RHOB</name>
<organism evidence="1 2">
    <name type="scientific">Falsihalocynthiibacter arcticus</name>
    <dbReference type="NCBI Taxonomy" id="1579316"/>
    <lineage>
        <taxon>Bacteria</taxon>
        <taxon>Pseudomonadati</taxon>
        <taxon>Pseudomonadota</taxon>
        <taxon>Alphaproteobacteria</taxon>
        <taxon>Rhodobacterales</taxon>
        <taxon>Roseobacteraceae</taxon>
        <taxon>Falsihalocynthiibacter</taxon>
    </lineage>
</organism>
<dbReference type="EMBL" id="CP014327">
    <property type="protein sequence ID" value="AML50675.1"/>
    <property type="molecule type" value="Genomic_DNA"/>
</dbReference>
<dbReference type="STRING" id="1579316.RC74_04710"/>
<sequence length="61" mass="6714">MGISGHFGHVVALFSRLRWQYSLGASFARGNAKKPETVSHICKFQSQRQSNVPLASRLALA</sequence>
<proteinExistence type="predicted"/>
<keyword evidence="2" id="KW-1185">Reference proteome</keyword>
<evidence type="ECO:0000313" key="2">
    <source>
        <dbReference type="Proteomes" id="UP000070371"/>
    </source>
</evidence>
<reference evidence="1 2" key="1">
    <citation type="submission" date="2016-02" db="EMBL/GenBank/DDBJ databases">
        <title>Complete genome sequence of Halocynthiibacter arcticus PAMC 20958t from arctic marine sediment.</title>
        <authorList>
            <person name="Lee Y.M."/>
            <person name="Baek K."/>
            <person name="Lee H.K."/>
            <person name="Shin S.C."/>
        </authorList>
    </citation>
    <scope>NUCLEOTIDE SEQUENCE [LARGE SCALE GENOMIC DNA]</scope>
    <source>
        <strain evidence="1">PAMC 20958</strain>
    </source>
</reference>
<accession>A0A126UY91</accession>
<evidence type="ECO:0000313" key="1">
    <source>
        <dbReference type="EMBL" id="AML50675.1"/>
    </source>
</evidence>
<dbReference type="KEGG" id="hat:RC74_04710"/>
<gene>
    <name evidence="1" type="ORF">RC74_04710</name>
</gene>
<dbReference type="Proteomes" id="UP000070371">
    <property type="component" value="Chromosome"/>
</dbReference>